<dbReference type="GO" id="GO:0003677">
    <property type="term" value="F:DNA binding"/>
    <property type="evidence" value="ECO:0007669"/>
    <property type="project" value="UniProtKB-KW"/>
</dbReference>
<feature type="domain" description="Ferritin/DPS" evidence="3">
    <location>
        <begin position="17"/>
        <end position="152"/>
    </location>
</feature>
<evidence type="ECO:0000259" key="3">
    <source>
        <dbReference type="Pfam" id="PF00210"/>
    </source>
</evidence>
<dbReference type="InterPro" id="IPR009078">
    <property type="entry name" value="Ferritin-like_SF"/>
</dbReference>
<evidence type="ECO:0000313" key="5">
    <source>
        <dbReference type="Proteomes" id="UP000198846"/>
    </source>
</evidence>
<dbReference type="OrthoDB" id="9797023at2"/>
<dbReference type="AlphaFoldDB" id="A0A1H4AB12"/>
<dbReference type="PIRSF" id="PIRSF005900">
    <property type="entry name" value="Dps"/>
    <property type="match status" value="1"/>
</dbReference>
<keyword evidence="5" id="KW-1185">Reference proteome</keyword>
<dbReference type="Proteomes" id="UP000198846">
    <property type="component" value="Unassembled WGS sequence"/>
</dbReference>
<dbReference type="PRINTS" id="PR01346">
    <property type="entry name" value="HELNAPAPROT"/>
</dbReference>
<dbReference type="InterPro" id="IPR012347">
    <property type="entry name" value="Ferritin-like"/>
</dbReference>
<keyword evidence="4" id="KW-0238">DNA-binding</keyword>
<dbReference type="InterPro" id="IPR023188">
    <property type="entry name" value="DPS_DNA-bd_CS"/>
</dbReference>
<name>A0A1H4AB12_BIZPA</name>
<dbReference type="PANTHER" id="PTHR42932">
    <property type="entry name" value="GENERAL STRESS PROTEIN 20U"/>
    <property type="match status" value="1"/>
</dbReference>
<dbReference type="Gene3D" id="1.20.1260.10">
    <property type="match status" value="1"/>
</dbReference>
<dbReference type="GO" id="GO:0008199">
    <property type="term" value="F:ferric iron binding"/>
    <property type="evidence" value="ECO:0007669"/>
    <property type="project" value="InterPro"/>
</dbReference>
<proteinExistence type="inferred from homology"/>
<comment type="similarity">
    <text evidence="1 2">Belongs to the Dps family.</text>
</comment>
<sequence>MSYLNIQDEKLLPVVMELNTLLADYHIYYQKLRTFHWNVLGKNFFDLHVKFEEMYNDSKVKIDEVAERILTLRHHPVSKFSDYLKMSSIREGNTLETDEDMVKELLSDHKIILAQMSSVLDKADKAGDEGTIDLIGAYIRELEKTSWMLNAWSKSSKEQLKVSGLEAATH</sequence>
<evidence type="ECO:0000256" key="1">
    <source>
        <dbReference type="ARBA" id="ARBA00009497"/>
    </source>
</evidence>
<dbReference type="InterPro" id="IPR008331">
    <property type="entry name" value="Ferritin_DPS_dom"/>
</dbReference>
<dbReference type="GO" id="GO:0016722">
    <property type="term" value="F:oxidoreductase activity, acting on metal ions"/>
    <property type="evidence" value="ECO:0007669"/>
    <property type="project" value="InterPro"/>
</dbReference>
<evidence type="ECO:0000313" key="4">
    <source>
        <dbReference type="EMBL" id="SEA32978.1"/>
    </source>
</evidence>
<dbReference type="InterPro" id="IPR002177">
    <property type="entry name" value="DPS_DNA-bd"/>
</dbReference>
<organism evidence="4 5">
    <name type="scientific">Bizionia paragorgiae</name>
    <dbReference type="NCBI Taxonomy" id="283786"/>
    <lineage>
        <taxon>Bacteria</taxon>
        <taxon>Pseudomonadati</taxon>
        <taxon>Bacteroidota</taxon>
        <taxon>Flavobacteriia</taxon>
        <taxon>Flavobacteriales</taxon>
        <taxon>Flavobacteriaceae</taxon>
        <taxon>Bizionia</taxon>
    </lineage>
</organism>
<dbReference type="Pfam" id="PF00210">
    <property type="entry name" value="Ferritin"/>
    <property type="match status" value="1"/>
</dbReference>
<reference evidence="4 5" key="1">
    <citation type="submission" date="2016-10" db="EMBL/GenBank/DDBJ databases">
        <authorList>
            <person name="de Groot N.N."/>
        </authorList>
    </citation>
    <scope>NUCLEOTIDE SEQUENCE [LARGE SCALE GENOMIC DNA]</scope>
    <source>
        <strain evidence="4 5">DSM 23842</strain>
    </source>
</reference>
<dbReference type="PROSITE" id="PS00818">
    <property type="entry name" value="DPS_1"/>
    <property type="match status" value="1"/>
</dbReference>
<protein>
    <submittedName>
        <fullName evidence="4">Starvation-inducible DNA-binding protein</fullName>
    </submittedName>
</protein>
<dbReference type="SUPFAM" id="SSF47240">
    <property type="entry name" value="Ferritin-like"/>
    <property type="match status" value="1"/>
</dbReference>
<dbReference type="STRING" id="283786.SAMN04487990_11083"/>
<accession>A0A1H4AB12</accession>
<gene>
    <name evidence="4" type="ORF">SAMN04487990_11083</name>
</gene>
<evidence type="ECO:0000256" key="2">
    <source>
        <dbReference type="RuleBase" id="RU003875"/>
    </source>
</evidence>
<dbReference type="RefSeq" id="WP_092134222.1">
    <property type="nucleotide sequence ID" value="NZ_FNQK01000010.1"/>
</dbReference>
<dbReference type="CDD" id="cd01043">
    <property type="entry name" value="DPS"/>
    <property type="match status" value="1"/>
</dbReference>
<dbReference type="EMBL" id="FNQK01000010">
    <property type="protein sequence ID" value="SEA32978.1"/>
    <property type="molecule type" value="Genomic_DNA"/>
</dbReference>
<dbReference type="PANTHER" id="PTHR42932:SF1">
    <property type="entry name" value="GENERAL STRESS PROTEIN 20U"/>
    <property type="match status" value="1"/>
</dbReference>